<dbReference type="GO" id="GO:0008168">
    <property type="term" value="F:methyltransferase activity"/>
    <property type="evidence" value="ECO:0007669"/>
    <property type="project" value="UniProtKB-KW"/>
</dbReference>
<proteinExistence type="predicted"/>
<protein>
    <submittedName>
        <fullName evidence="2">Class I SAM-dependent methyltransferase</fullName>
    </submittedName>
</protein>
<dbReference type="SUPFAM" id="SSF53335">
    <property type="entry name" value="S-adenosyl-L-methionine-dependent methyltransferases"/>
    <property type="match status" value="1"/>
</dbReference>
<accession>A0A848LQN7</accession>
<dbReference type="Gene3D" id="3.40.50.150">
    <property type="entry name" value="Vaccinia Virus protein VP39"/>
    <property type="match status" value="1"/>
</dbReference>
<dbReference type="EMBL" id="JABBJJ010000231">
    <property type="protein sequence ID" value="NMO20218.1"/>
    <property type="molecule type" value="Genomic_DNA"/>
</dbReference>
<keyword evidence="2" id="KW-0489">Methyltransferase</keyword>
<comment type="caution">
    <text evidence="2">The sequence shown here is derived from an EMBL/GenBank/DDBJ whole genome shotgun (WGS) entry which is preliminary data.</text>
</comment>
<dbReference type="GO" id="GO:0032259">
    <property type="term" value="P:methylation"/>
    <property type="evidence" value="ECO:0007669"/>
    <property type="project" value="UniProtKB-KW"/>
</dbReference>
<gene>
    <name evidence="2" type="ORF">HG543_35965</name>
</gene>
<keyword evidence="3" id="KW-1185">Reference proteome</keyword>
<dbReference type="AlphaFoldDB" id="A0A848LQN7"/>
<reference evidence="2 3" key="1">
    <citation type="submission" date="2020-04" db="EMBL/GenBank/DDBJ databases">
        <title>Draft genome of Pyxidicoccus fallax type strain.</title>
        <authorList>
            <person name="Whitworth D.E."/>
        </authorList>
    </citation>
    <scope>NUCLEOTIDE SEQUENCE [LARGE SCALE GENOMIC DNA]</scope>
    <source>
        <strain evidence="2 3">DSM 14698</strain>
    </source>
</reference>
<keyword evidence="2" id="KW-0808">Transferase</keyword>
<dbReference type="InterPro" id="IPR029063">
    <property type="entry name" value="SAM-dependent_MTases_sf"/>
</dbReference>
<dbReference type="Pfam" id="PF13649">
    <property type="entry name" value="Methyltransf_25"/>
    <property type="match status" value="1"/>
</dbReference>
<evidence type="ECO:0000259" key="1">
    <source>
        <dbReference type="Pfam" id="PF13649"/>
    </source>
</evidence>
<dbReference type="InterPro" id="IPR041698">
    <property type="entry name" value="Methyltransf_25"/>
</dbReference>
<feature type="domain" description="Methyltransferase" evidence="1">
    <location>
        <begin position="40"/>
        <end position="118"/>
    </location>
</feature>
<organism evidence="2 3">
    <name type="scientific">Pyxidicoccus fallax</name>
    <dbReference type="NCBI Taxonomy" id="394095"/>
    <lineage>
        <taxon>Bacteria</taxon>
        <taxon>Pseudomonadati</taxon>
        <taxon>Myxococcota</taxon>
        <taxon>Myxococcia</taxon>
        <taxon>Myxococcales</taxon>
        <taxon>Cystobacterineae</taxon>
        <taxon>Myxococcaceae</taxon>
        <taxon>Pyxidicoccus</taxon>
    </lineage>
</organism>
<evidence type="ECO:0000313" key="2">
    <source>
        <dbReference type="EMBL" id="NMO20218.1"/>
    </source>
</evidence>
<evidence type="ECO:0000313" key="3">
    <source>
        <dbReference type="Proteomes" id="UP000518300"/>
    </source>
</evidence>
<name>A0A848LQN7_9BACT</name>
<sequence>MDLDVFFALYRDLPQLGPGSDTCTRVALTRLPPLPPSPRVVDVGCGVGRQTRVLAETLRTRVLAIDLHPLYLEQLERDARARNLESLIETRAQDMGALELPAGSVDLLWSEGAIYHLGFGPGLRRWRPLLTRSGLVAVTELSWLTDDRPAEAVRFWHEAYPTLGTVPENRATAEREGYEVLDTFALPASAWWDYYTPLLQRIERMRPTANADLLEVITATEREIALFRAHGHSYGYVFYLLRNRDA</sequence>
<dbReference type="CDD" id="cd02440">
    <property type="entry name" value="AdoMet_MTases"/>
    <property type="match status" value="1"/>
</dbReference>
<dbReference type="RefSeq" id="WP_169349440.1">
    <property type="nucleotide sequence ID" value="NZ_JABBJJ010000231.1"/>
</dbReference>
<dbReference type="Proteomes" id="UP000518300">
    <property type="component" value="Unassembled WGS sequence"/>
</dbReference>